<keyword evidence="5" id="KW-0305">Gaseous exchange</keyword>
<dbReference type="EMBL" id="JAPFRF010000022">
    <property type="protein sequence ID" value="KAJ7305268.1"/>
    <property type="molecule type" value="Genomic_DNA"/>
</dbReference>
<keyword evidence="6" id="KW-0564">Palmitate</keyword>
<reference evidence="13" key="1">
    <citation type="journal article" date="2023" name="DNA Res.">
        <title>Chromosome-level genome assembly of Phrynocephalus forsythii using third-generation DNA sequencing and Hi-C analysis.</title>
        <authorList>
            <person name="Qi Y."/>
            <person name="Zhao W."/>
            <person name="Zhao Y."/>
            <person name="Niu C."/>
            <person name="Cao S."/>
            <person name="Zhang Y."/>
        </authorList>
    </citation>
    <scope>NUCLEOTIDE SEQUENCE</scope>
    <source>
        <tissue evidence="13">Muscle</tissue>
    </source>
</reference>
<dbReference type="SMART" id="SM00019">
    <property type="entry name" value="SF_P"/>
    <property type="match status" value="2"/>
</dbReference>
<evidence type="ECO:0000259" key="12">
    <source>
        <dbReference type="PROSITE" id="PS50869"/>
    </source>
</evidence>
<dbReference type="Pfam" id="PF08999">
    <property type="entry name" value="SP_C-Propep"/>
    <property type="match status" value="2"/>
</dbReference>
<dbReference type="SMART" id="SM01039">
    <property type="entry name" value="BRICHOS"/>
    <property type="match status" value="1"/>
</dbReference>
<evidence type="ECO:0000256" key="7">
    <source>
        <dbReference type="ARBA" id="ARBA00023157"/>
    </source>
</evidence>
<feature type="transmembrane region" description="Helical" evidence="11">
    <location>
        <begin position="231"/>
        <end position="253"/>
    </location>
</feature>
<accession>A0A9Q1ARG3</accession>
<dbReference type="PANTHER" id="PTHR10800:SF4">
    <property type="entry name" value="PULMONARY SURFACTANT-ASSOCIATED PROTEIN C"/>
    <property type="match status" value="1"/>
</dbReference>
<evidence type="ECO:0000256" key="5">
    <source>
        <dbReference type="ARBA" id="ARBA00022713"/>
    </source>
</evidence>
<feature type="transmembrane region" description="Helical" evidence="11">
    <location>
        <begin position="40"/>
        <end position="61"/>
    </location>
</feature>
<dbReference type="GO" id="GO:0007585">
    <property type="term" value="P:respiratory gaseous exchange by respiratory system"/>
    <property type="evidence" value="ECO:0007669"/>
    <property type="project" value="UniProtKB-KW"/>
</dbReference>
<keyword evidence="3" id="KW-0767">Surface film</keyword>
<keyword evidence="11" id="KW-0812">Transmembrane</keyword>
<dbReference type="AlphaFoldDB" id="A0A9Q1ARG3"/>
<evidence type="ECO:0000256" key="3">
    <source>
        <dbReference type="ARBA" id="ARBA00022439"/>
    </source>
</evidence>
<organism evidence="13 14">
    <name type="scientific">Phrynocephalus forsythii</name>
    <dbReference type="NCBI Taxonomy" id="171643"/>
    <lineage>
        <taxon>Eukaryota</taxon>
        <taxon>Metazoa</taxon>
        <taxon>Chordata</taxon>
        <taxon>Craniata</taxon>
        <taxon>Vertebrata</taxon>
        <taxon>Euteleostomi</taxon>
        <taxon>Lepidosauria</taxon>
        <taxon>Squamata</taxon>
        <taxon>Bifurcata</taxon>
        <taxon>Unidentata</taxon>
        <taxon>Episquamata</taxon>
        <taxon>Toxicofera</taxon>
        <taxon>Iguania</taxon>
        <taxon>Acrodonta</taxon>
        <taxon>Agamidae</taxon>
        <taxon>Agaminae</taxon>
        <taxon>Phrynocephalus</taxon>
    </lineage>
</organism>
<keyword evidence="11" id="KW-1133">Transmembrane helix</keyword>
<evidence type="ECO:0000256" key="1">
    <source>
        <dbReference type="ARBA" id="ARBA00002263"/>
    </source>
</evidence>
<evidence type="ECO:0000256" key="6">
    <source>
        <dbReference type="ARBA" id="ARBA00023139"/>
    </source>
</evidence>
<dbReference type="Gene3D" id="3.30.390.150">
    <property type="match status" value="2"/>
</dbReference>
<keyword evidence="11" id="KW-0472">Membrane</keyword>
<evidence type="ECO:0000313" key="13">
    <source>
        <dbReference type="EMBL" id="KAJ7305268.1"/>
    </source>
</evidence>
<name>A0A9Q1ARG3_9SAUR</name>
<comment type="function">
    <text evidence="1">Pulmonary surfactant associated proteins promote alveolar stability by lowering the surface tension at the air-liquid interface in the peripheral air spaces.</text>
</comment>
<keyword evidence="8" id="KW-0449">Lipoprotein</keyword>
<dbReference type="Pfam" id="PF04089">
    <property type="entry name" value="BRICHOS"/>
    <property type="match status" value="2"/>
</dbReference>
<dbReference type="Proteomes" id="UP001142489">
    <property type="component" value="Unassembled WGS sequence"/>
</dbReference>
<proteinExistence type="predicted"/>
<evidence type="ECO:0000256" key="2">
    <source>
        <dbReference type="ARBA" id="ARBA00004364"/>
    </source>
</evidence>
<sequence length="385" mass="41637">MEETYHKVEISSKDVLMNEAPPIYTASPRILPGLPCKKPLIIVVVVVVIVLIVLGFLLMGLHITQKHTEAVLQMTIQGLDGEGASQHLSMSRKERLATFHVNLDANASATVVYDFNNLLIGFRSWPGQSCYVARMNEENLQSLDAVVQTFQRVQVSLGCCPCCPCCDCCGCCDGGCCDGCSCPSCDSCCCCCPDCCCPPSCACCCRACCFLPGLLCRLPKLPSCPIRIKRVLIILIVIILVVVIIVGALLMGLHVTQAHPETVSGMTIKGLPGGKELDLPMEMDAATFLVNDGVHEPATIIYDFSKLLIGYKPRDGQACYLERMDKGNVQGLDATLKEFQVKLSTPSPAPSGKEQKEVLLASLVDRFSLGTAINILCSNMPILWA</sequence>
<evidence type="ECO:0000256" key="11">
    <source>
        <dbReference type="SAM" id="Phobius"/>
    </source>
</evidence>
<keyword evidence="7" id="KW-1015">Disulfide bond</keyword>
<feature type="domain" description="BRICHOS" evidence="12">
    <location>
        <begin position="292"/>
        <end position="385"/>
    </location>
</feature>
<comment type="subcellular location">
    <subcellularLocation>
        <location evidence="2">Secreted</location>
        <location evidence="2">Extracellular space</location>
        <location evidence="2">Surface film</location>
    </subcellularLocation>
</comment>
<evidence type="ECO:0000256" key="10">
    <source>
        <dbReference type="ARBA" id="ARBA00044825"/>
    </source>
</evidence>
<evidence type="ECO:0000256" key="4">
    <source>
        <dbReference type="ARBA" id="ARBA00022525"/>
    </source>
</evidence>
<comment type="caution">
    <text evidence="13">The sequence shown here is derived from an EMBL/GenBank/DDBJ whole genome shotgun (WGS) entry which is preliminary data.</text>
</comment>
<keyword evidence="14" id="KW-1185">Reference proteome</keyword>
<dbReference type="GO" id="GO:0005615">
    <property type="term" value="C:extracellular space"/>
    <property type="evidence" value="ECO:0007669"/>
    <property type="project" value="TreeGrafter"/>
</dbReference>
<dbReference type="InterPro" id="IPR007084">
    <property type="entry name" value="BRICHOS_dom"/>
</dbReference>
<dbReference type="InterPro" id="IPR015091">
    <property type="entry name" value="Surfactant_protein_propep"/>
</dbReference>
<dbReference type="InterPro" id="IPR001729">
    <property type="entry name" value="SP-C"/>
</dbReference>
<protein>
    <recommendedName>
        <fullName evidence="9">Surfactant protein C</fullName>
    </recommendedName>
    <alternativeName>
        <fullName evidence="10">Pulmonary surfactant-associated protein C</fullName>
    </alternativeName>
</protein>
<evidence type="ECO:0000256" key="8">
    <source>
        <dbReference type="ARBA" id="ARBA00023288"/>
    </source>
</evidence>
<evidence type="ECO:0000256" key="9">
    <source>
        <dbReference type="ARBA" id="ARBA00044778"/>
    </source>
</evidence>
<gene>
    <name evidence="13" type="ORF">JRQ81_011183</name>
</gene>
<evidence type="ECO:0000313" key="14">
    <source>
        <dbReference type="Proteomes" id="UP001142489"/>
    </source>
</evidence>
<keyword evidence="4" id="KW-0964">Secreted</keyword>
<dbReference type="PANTHER" id="PTHR10800">
    <property type="entry name" value="PULMONARY SURFACTANT-ASSOCIATED PROTEIN C"/>
    <property type="match status" value="1"/>
</dbReference>
<dbReference type="OrthoDB" id="9888901at2759"/>
<dbReference type="PROSITE" id="PS50869">
    <property type="entry name" value="BRICHOS"/>
    <property type="match status" value="1"/>
</dbReference>